<organism evidence="2 3">
    <name type="scientific">Elysia crispata</name>
    <name type="common">lettuce slug</name>
    <dbReference type="NCBI Taxonomy" id="231223"/>
    <lineage>
        <taxon>Eukaryota</taxon>
        <taxon>Metazoa</taxon>
        <taxon>Spiralia</taxon>
        <taxon>Lophotrochozoa</taxon>
        <taxon>Mollusca</taxon>
        <taxon>Gastropoda</taxon>
        <taxon>Heterobranchia</taxon>
        <taxon>Euthyneura</taxon>
        <taxon>Panpulmonata</taxon>
        <taxon>Sacoglossa</taxon>
        <taxon>Placobranchoidea</taxon>
        <taxon>Plakobranchidae</taxon>
        <taxon>Elysia</taxon>
    </lineage>
</organism>
<dbReference type="AlphaFoldDB" id="A0AAE1CTG5"/>
<sequence length="81" mass="8857">MAKTSILLPVIDKQEIDTCGNPKLENILHWLPLLFSASLQSDPRVSNADLAGMQPEPHKRVGRLSPEIAGAPHPSHWSLQG</sequence>
<dbReference type="EMBL" id="JAWDGP010006834">
    <property type="protein sequence ID" value="KAK3734904.1"/>
    <property type="molecule type" value="Genomic_DNA"/>
</dbReference>
<evidence type="ECO:0000256" key="1">
    <source>
        <dbReference type="SAM" id="MobiDB-lite"/>
    </source>
</evidence>
<reference evidence="2" key="1">
    <citation type="journal article" date="2023" name="G3 (Bethesda)">
        <title>A reference genome for the long-term kleptoplast-retaining sea slug Elysia crispata morphotype clarki.</title>
        <authorList>
            <person name="Eastman K.E."/>
            <person name="Pendleton A.L."/>
            <person name="Shaikh M.A."/>
            <person name="Suttiyut T."/>
            <person name="Ogas R."/>
            <person name="Tomko P."/>
            <person name="Gavelis G."/>
            <person name="Widhalm J.R."/>
            <person name="Wisecaver J.H."/>
        </authorList>
    </citation>
    <scope>NUCLEOTIDE SEQUENCE</scope>
    <source>
        <strain evidence="2">ECLA1</strain>
    </source>
</reference>
<gene>
    <name evidence="2" type="ORF">RRG08_038929</name>
</gene>
<accession>A0AAE1CTG5</accession>
<comment type="caution">
    <text evidence="2">The sequence shown here is derived from an EMBL/GenBank/DDBJ whole genome shotgun (WGS) entry which is preliminary data.</text>
</comment>
<feature type="region of interest" description="Disordered" evidence="1">
    <location>
        <begin position="46"/>
        <end position="81"/>
    </location>
</feature>
<proteinExistence type="predicted"/>
<dbReference type="Proteomes" id="UP001283361">
    <property type="component" value="Unassembled WGS sequence"/>
</dbReference>
<keyword evidence="3" id="KW-1185">Reference proteome</keyword>
<protein>
    <submittedName>
        <fullName evidence="2">Uncharacterized protein</fullName>
    </submittedName>
</protein>
<evidence type="ECO:0000313" key="3">
    <source>
        <dbReference type="Proteomes" id="UP001283361"/>
    </source>
</evidence>
<evidence type="ECO:0000313" key="2">
    <source>
        <dbReference type="EMBL" id="KAK3734904.1"/>
    </source>
</evidence>
<name>A0AAE1CTG5_9GAST</name>